<accession>A0A0Q0X5U3</accession>
<evidence type="ECO:0000313" key="2">
    <source>
        <dbReference type="Proteomes" id="UP000050342"/>
    </source>
</evidence>
<proteinExistence type="predicted"/>
<name>A0A0Q0X5U3_9PSED</name>
<dbReference type="Proteomes" id="UP000050342">
    <property type="component" value="Unassembled WGS sequence"/>
</dbReference>
<comment type="caution">
    <text evidence="1">The sequence shown here is derived from an EMBL/GenBank/DDBJ whole genome shotgun (WGS) entry which is preliminary data.</text>
</comment>
<evidence type="ECO:0000313" key="1">
    <source>
        <dbReference type="EMBL" id="KQB52422.1"/>
    </source>
</evidence>
<dbReference type="AlphaFoldDB" id="A0A0Q0X5U3"/>
<organism evidence="1 2">
    <name type="scientific">Pseudomonas endophytica</name>
    <dbReference type="NCBI Taxonomy" id="1563157"/>
    <lineage>
        <taxon>Bacteria</taxon>
        <taxon>Pseudomonadati</taxon>
        <taxon>Pseudomonadota</taxon>
        <taxon>Gammaproteobacteria</taxon>
        <taxon>Pseudomonadales</taxon>
        <taxon>Pseudomonadaceae</taxon>
        <taxon>Pseudomonas</taxon>
    </lineage>
</organism>
<gene>
    <name evidence="1" type="ORF">AQS70_03640</name>
</gene>
<sequence length="116" mass="12182">MKKIVPDPPAIPVLDTAQYETSLLDRAAADRALDYYLPGPKPARPVAAATYEIPDSVNLEAALAQASDLLRCAGASANEVGNGMPGAARDLVLSIGHLVELAKAYVDKSLDNLTTH</sequence>
<protein>
    <recommendedName>
        <fullName evidence="3">DUF3077 domain-containing protein</fullName>
    </recommendedName>
</protein>
<keyword evidence="2" id="KW-1185">Reference proteome</keyword>
<dbReference type="OrthoDB" id="7014028at2"/>
<reference evidence="1 2" key="1">
    <citation type="submission" date="2015-10" db="EMBL/GenBank/DDBJ databases">
        <title>Pseudomonas helleri sp. nov. and Pseudomonas weihenstephanensis sp. nov., isolated from raw cows milk.</title>
        <authorList>
            <person name="Von Neubeck M."/>
            <person name="Huptas C."/>
            <person name="Wenning M."/>
            <person name="Scherer S."/>
        </authorList>
    </citation>
    <scope>NUCLEOTIDE SEQUENCE [LARGE SCALE GENOMIC DNA]</scope>
    <source>
        <strain evidence="1 2">BSTT44</strain>
    </source>
</reference>
<dbReference type="RefSeq" id="WP_055104099.1">
    <property type="nucleotide sequence ID" value="NZ_LLWH01000198.1"/>
</dbReference>
<evidence type="ECO:0008006" key="3">
    <source>
        <dbReference type="Google" id="ProtNLM"/>
    </source>
</evidence>
<dbReference type="Pfam" id="PF19619">
    <property type="entry name" value="DUF6124"/>
    <property type="match status" value="1"/>
</dbReference>
<dbReference type="EMBL" id="LLWH01000198">
    <property type="protein sequence ID" value="KQB52422.1"/>
    <property type="molecule type" value="Genomic_DNA"/>
</dbReference>